<evidence type="ECO:0000256" key="2">
    <source>
        <dbReference type="ARBA" id="ARBA00022801"/>
    </source>
</evidence>
<dbReference type="PROSITE" id="PS51845">
    <property type="entry name" value="PDEASE_I_2"/>
    <property type="match status" value="1"/>
</dbReference>
<organism evidence="4 5">
    <name type="scientific">Reticulomyxa filosa</name>
    <dbReference type="NCBI Taxonomy" id="46433"/>
    <lineage>
        <taxon>Eukaryota</taxon>
        <taxon>Sar</taxon>
        <taxon>Rhizaria</taxon>
        <taxon>Retaria</taxon>
        <taxon>Foraminifera</taxon>
        <taxon>Monothalamids</taxon>
        <taxon>Reticulomyxidae</taxon>
        <taxon>Reticulomyxa</taxon>
    </lineage>
</organism>
<proteinExistence type="predicted"/>
<keyword evidence="1" id="KW-0479">Metal-binding</keyword>
<dbReference type="GO" id="GO:0007165">
    <property type="term" value="P:signal transduction"/>
    <property type="evidence" value="ECO:0007669"/>
    <property type="project" value="InterPro"/>
</dbReference>
<evidence type="ECO:0000259" key="3">
    <source>
        <dbReference type="PROSITE" id="PS51845"/>
    </source>
</evidence>
<accession>X6LXF2</accession>
<dbReference type="AlphaFoldDB" id="X6LXF2"/>
<dbReference type="PANTHER" id="PTHR11347">
    <property type="entry name" value="CYCLIC NUCLEOTIDE PHOSPHODIESTERASE"/>
    <property type="match status" value="1"/>
</dbReference>
<keyword evidence="2" id="KW-0378">Hydrolase</keyword>
<evidence type="ECO:0000313" key="4">
    <source>
        <dbReference type="EMBL" id="ETO06304.1"/>
    </source>
</evidence>
<dbReference type="SUPFAM" id="SSF109604">
    <property type="entry name" value="HD-domain/PDEase-like"/>
    <property type="match status" value="1"/>
</dbReference>
<dbReference type="Proteomes" id="UP000023152">
    <property type="component" value="Unassembled WGS sequence"/>
</dbReference>
<dbReference type="EMBL" id="ASPP01027252">
    <property type="protein sequence ID" value="ETO06304.1"/>
    <property type="molecule type" value="Genomic_DNA"/>
</dbReference>
<dbReference type="InterPro" id="IPR002073">
    <property type="entry name" value="PDEase_catalytic_dom"/>
</dbReference>
<dbReference type="OrthoDB" id="189220at2759"/>
<evidence type="ECO:0000313" key="5">
    <source>
        <dbReference type="Proteomes" id="UP000023152"/>
    </source>
</evidence>
<sequence>MYTVTKLQKWKANGNVLAKLQRVEEWDFDVFDMAQLCGNYTMAVVFGAIVEKKGLSQQYGLNVENMGNFFMQITQEYKNNPYHNHIHGIDVLVNTNYFLKCNIFEGLNGLD</sequence>
<keyword evidence="5" id="KW-1185">Reference proteome</keyword>
<feature type="non-terminal residue" evidence="4">
    <location>
        <position position="111"/>
    </location>
</feature>
<dbReference type="InterPro" id="IPR036971">
    <property type="entry name" value="PDEase_catalytic_dom_sf"/>
</dbReference>
<comment type="caution">
    <text evidence="4">The sequence shown here is derived from an EMBL/GenBank/DDBJ whole genome shotgun (WGS) entry which is preliminary data.</text>
</comment>
<feature type="domain" description="PDEase" evidence="3">
    <location>
        <begin position="3"/>
        <end position="111"/>
    </location>
</feature>
<gene>
    <name evidence="4" type="ORF">RFI_31093</name>
</gene>
<name>X6LXF2_RETFI</name>
<reference evidence="4 5" key="1">
    <citation type="journal article" date="2013" name="Curr. Biol.">
        <title>The Genome of the Foraminiferan Reticulomyxa filosa.</title>
        <authorList>
            <person name="Glockner G."/>
            <person name="Hulsmann N."/>
            <person name="Schleicher M."/>
            <person name="Noegel A.A."/>
            <person name="Eichinger L."/>
            <person name="Gallinger C."/>
            <person name="Pawlowski J."/>
            <person name="Sierra R."/>
            <person name="Euteneuer U."/>
            <person name="Pillet L."/>
            <person name="Moustafa A."/>
            <person name="Platzer M."/>
            <person name="Groth M."/>
            <person name="Szafranski K."/>
            <person name="Schliwa M."/>
        </authorList>
    </citation>
    <scope>NUCLEOTIDE SEQUENCE [LARGE SCALE GENOMIC DNA]</scope>
</reference>
<protein>
    <submittedName>
        <fullName evidence="4">3',5'-cyclic-nucleotide phosphodiesterase</fullName>
    </submittedName>
</protein>
<evidence type="ECO:0000256" key="1">
    <source>
        <dbReference type="ARBA" id="ARBA00022723"/>
    </source>
</evidence>
<dbReference type="GO" id="GO:0004114">
    <property type="term" value="F:3',5'-cyclic-nucleotide phosphodiesterase activity"/>
    <property type="evidence" value="ECO:0007669"/>
    <property type="project" value="InterPro"/>
</dbReference>
<dbReference type="GO" id="GO:0046872">
    <property type="term" value="F:metal ion binding"/>
    <property type="evidence" value="ECO:0007669"/>
    <property type="project" value="UniProtKB-KW"/>
</dbReference>
<dbReference type="Gene3D" id="1.10.1300.10">
    <property type="entry name" value="3'5'-cyclic nucleotide phosphodiesterase, catalytic domain"/>
    <property type="match status" value="1"/>
</dbReference>